<keyword evidence="10" id="KW-1185">Reference proteome</keyword>
<dbReference type="GO" id="GO:0019139">
    <property type="term" value="F:cytokinin dehydrogenase activity"/>
    <property type="evidence" value="ECO:0007669"/>
    <property type="project" value="UniProtKB-EC"/>
</dbReference>
<dbReference type="InterPro" id="IPR016170">
    <property type="entry name" value="Cytok_DH_C_sf"/>
</dbReference>
<evidence type="ECO:0000256" key="4">
    <source>
        <dbReference type="ARBA" id="ARBA00022630"/>
    </source>
</evidence>
<dbReference type="PROSITE" id="PS51387">
    <property type="entry name" value="FAD_PCMH"/>
    <property type="match status" value="1"/>
</dbReference>
<evidence type="ECO:0000256" key="2">
    <source>
        <dbReference type="ARBA" id="ARBA00005466"/>
    </source>
</evidence>
<dbReference type="PANTHER" id="PTHR13878:SF127">
    <property type="entry name" value="CYTOKININ DEHYDROGENASE 3"/>
    <property type="match status" value="1"/>
</dbReference>
<comment type="cofactor">
    <cofactor evidence="1">
        <name>FAD</name>
        <dbReference type="ChEBI" id="CHEBI:57692"/>
    </cofactor>
</comment>
<comment type="catalytic activity">
    <reaction evidence="7">
        <text>N(6)-dimethylallyladenine + A + H2O = 3-methyl-2-butenal + adenine + AH2</text>
        <dbReference type="Rhea" id="RHEA:13625"/>
        <dbReference type="ChEBI" id="CHEBI:13193"/>
        <dbReference type="ChEBI" id="CHEBI:15377"/>
        <dbReference type="ChEBI" id="CHEBI:15825"/>
        <dbReference type="ChEBI" id="CHEBI:16708"/>
        <dbReference type="ChEBI" id="CHEBI:17499"/>
        <dbReference type="ChEBI" id="CHEBI:17660"/>
        <dbReference type="EC" id="1.5.99.12"/>
    </reaction>
</comment>
<dbReference type="InterPro" id="IPR016166">
    <property type="entry name" value="FAD-bd_PCMH"/>
</dbReference>
<dbReference type="InterPro" id="IPR006094">
    <property type="entry name" value="Oxid_FAD_bind_N"/>
</dbReference>
<feature type="domain" description="FAD-binding PCMH-type" evidence="8">
    <location>
        <begin position="71"/>
        <end position="253"/>
    </location>
</feature>
<keyword evidence="6" id="KW-0560">Oxidoreductase</keyword>
<evidence type="ECO:0000256" key="5">
    <source>
        <dbReference type="ARBA" id="ARBA00022827"/>
    </source>
</evidence>
<evidence type="ECO:0000313" key="10">
    <source>
        <dbReference type="Proteomes" id="UP000030687"/>
    </source>
</evidence>
<dbReference type="GO" id="GO:0071949">
    <property type="term" value="F:FAD binding"/>
    <property type="evidence" value="ECO:0007669"/>
    <property type="project" value="InterPro"/>
</dbReference>
<dbReference type="KEGG" id="cic:CICLE_v10010516mg"/>
<name>V4UFA3_CITCL</name>
<keyword evidence="4" id="KW-0285">Flavoprotein</keyword>
<dbReference type="InterPro" id="IPR016164">
    <property type="entry name" value="FAD-linked_Oxase-like_C"/>
</dbReference>
<sequence>GHGPWQSLNRSALGRDGQIFSWNVKQVEALFVASSITSTMLAISVPPELTDNLHTDSGAIKLASIDYGRIIKEKPFAVLYPSSLDDIRTLINLSYSSSFPYTIAAKGQAHSTWGQAQANKGVVVQMSSLNSFRNGTGILISGDRSSGFYADVGGEQLWIDVLNATLARGLSPVSWTDYLYLTIGGTLSNAGISGQTYRKGPQITNVLELDVLTGKGEFVTCTSQKDTELFYAVLGGLGQFGIITRARIVLEPAKERVKWLRILYSDFSSFSTDQETLISTTGPSHKVMPDYLEGQLLMSQSPLDFYPQSQHQKITSLINQYGIVYLIEVATYYDNKNEDKRVKQMLKSLKGFVHGFVFEKDVTYLEFLNRVHDEEIVLRKKGLWDIPHPWLNIFIPRSRITDFDNGALRNILLKRNFTSSTVLVYPLLRSKWDERMSAVIPDEEDVFYVVGFLDASADDWETFDNRNKDILQFCVNGGIKFKQYLGHHATKEEWINHFGSKWNTFQQSKARFDPKMILSPGQRIFNN</sequence>
<dbReference type="OMA" id="QEMTMAA"/>
<proteinExistence type="inferred from homology"/>
<evidence type="ECO:0000256" key="1">
    <source>
        <dbReference type="ARBA" id="ARBA00001974"/>
    </source>
</evidence>
<dbReference type="InterPro" id="IPR036318">
    <property type="entry name" value="FAD-bd_PCMH-like_sf"/>
</dbReference>
<dbReference type="InterPro" id="IPR050432">
    <property type="entry name" value="FAD-linked_Oxidoreductases_BP"/>
</dbReference>
<protein>
    <recommendedName>
        <fullName evidence="3">cytokinin dehydrogenase</fullName>
        <ecNumber evidence="3">1.5.99.12</ecNumber>
    </recommendedName>
</protein>
<dbReference type="Proteomes" id="UP000030687">
    <property type="component" value="Unassembled WGS sequence"/>
</dbReference>
<dbReference type="GO" id="GO:0009690">
    <property type="term" value="P:cytokinin metabolic process"/>
    <property type="evidence" value="ECO:0007669"/>
    <property type="project" value="InterPro"/>
</dbReference>
<organism evidence="9 10">
    <name type="scientific">Citrus clementina</name>
    <name type="common">Clementine</name>
    <name type="synonym">Citrus deliciosa x Citrus sinensis</name>
    <dbReference type="NCBI Taxonomy" id="85681"/>
    <lineage>
        <taxon>Eukaryota</taxon>
        <taxon>Viridiplantae</taxon>
        <taxon>Streptophyta</taxon>
        <taxon>Embryophyta</taxon>
        <taxon>Tracheophyta</taxon>
        <taxon>Spermatophyta</taxon>
        <taxon>Magnoliopsida</taxon>
        <taxon>eudicotyledons</taxon>
        <taxon>Gunneridae</taxon>
        <taxon>Pentapetalae</taxon>
        <taxon>rosids</taxon>
        <taxon>malvids</taxon>
        <taxon>Sapindales</taxon>
        <taxon>Rutaceae</taxon>
        <taxon>Aurantioideae</taxon>
        <taxon>Citrus</taxon>
    </lineage>
</organism>
<dbReference type="Gramene" id="ESR64727">
    <property type="protein sequence ID" value="ESR64727"/>
    <property type="gene ID" value="CICLE_v10010516mg"/>
</dbReference>
<dbReference type="SUPFAM" id="SSF56176">
    <property type="entry name" value="FAD-binding/transporter-associated domain-like"/>
    <property type="match status" value="1"/>
</dbReference>
<evidence type="ECO:0000259" key="8">
    <source>
        <dbReference type="PROSITE" id="PS51387"/>
    </source>
</evidence>
<dbReference type="Gene3D" id="3.30.465.10">
    <property type="match status" value="1"/>
</dbReference>
<dbReference type="InParanoid" id="V4UFA3"/>
<dbReference type="EC" id="1.5.99.12" evidence="3"/>
<dbReference type="Pfam" id="PF09265">
    <property type="entry name" value="Cytokin-bind"/>
    <property type="match status" value="1"/>
</dbReference>
<dbReference type="SUPFAM" id="SSF55103">
    <property type="entry name" value="FAD-linked oxidases, C-terminal domain"/>
    <property type="match status" value="1"/>
</dbReference>
<gene>
    <name evidence="9" type="ORF">CICLE_v10010516mg</name>
</gene>
<dbReference type="EMBL" id="KI535697">
    <property type="protein sequence ID" value="ESR64727.1"/>
    <property type="molecule type" value="Genomic_DNA"/>
</dbReference>
<feature type="non-terminal residue" evidence="9">
    <location>
        <position position="1"/>
    </location>
</feature>
<evidence type="ECO:0000313" key="9">
    <source>
        <dbReference type="EMBL" id="ESR64727.1"/>
    </source>
</evidence>
<dbReference type="Gene3D" id="3.40.462.10">
    <property type="entry name" value="FAD-linked oxidases, C-terminal domain"/>
    <property type="match status" value="1"/>
</dbReference>
<evidence type="ECO:0000256" key="3">
    <source>
        <dbReference type="ARBA" id="ARBA00011928"/>
    </source>
</evidence>
<dbReference type="InterPro" id="IPR016167">
    <property type="entry name" value="FAD-bd_PCMH_sub1"/>
</dbReference>
<dbReference type="Pfam" id="PF01565">
    <property type="entry name" value="FAD_binding_4"/>
    <property type="match status" value="1"/>
</dbReference>
<comment type="similarity">
    <text evidence="2">Belongs to the oxygen-dependent FAD-linked oxidoreductase family.</text>
</comment>
<evidence type="ECO:0000256" key="7">
    <source>
        <dbReference type="ARBA" id="ARBA00048224"/>
    </source>
</evidence>
<keyword evidence="5" id="KW-0274">FAD</keyword>
<dbReference type="InterPro" id="IPR015345">
    <property type="entry name" value="Cytokinin_DH_FAD/cytokin-bd"/>
</dbReference>
<accession>V4UFA3</accession>
<dbReference type="Gene3D" id="3.30.43.10">
    <property type="entry name" value="Uridine Diphospho-n-acetylenolpyruvylglucosamine Reductase, domain 2"/>
    <property type="match status" value="1"/>
</dbReference>
<dbReference type="STRING" id="85681.V4UFA3"/>
<dbReference type="InterPro" id="IPR016169">
    <property type="entry name" value="FAD-bd_PCMH_sub2"/>
</dbReference>
<evidence type="ECO:0000256" key="6">
    <source>
        <dbReference type="ARBA" id="ARBA00023002"/>
    </source>
</evidence>
<dbReference type="AlphaFoldDB" id="V4UFA3"/>
<dbReference type="PANTHER" id="PTHR13878">
    <property type="entry name" value="GULONOLACTONE OXIDASE"/>
    <property type="match status" value="1"/>
</dbReference>
<reference evidence="9 10" key="1">
    <citation type="submission" date="2013-10" db="EMBL/GenBank/DDBJ databases">
        <authorList>
            <consortium name="International Citrus Genome Consortium"/>
            <person name="Jenkins J."/>
            <person name="Schmutz J."/>
            <person name="Prochnik S."/>
            <person name="Rokhsar D."/>
            <person name="Gmitter F."/>
            <person name="Ollitrault P."/>
            <person name="Machado M."/>
            <person name="Talon M."/>
            <person name="Wincker P."/>
            <person name="Jaillon O."/>
            <person name="Morgante M."/>
        </authorList>
    </citation>
    <scope>NUCLEOTIDE SEQUENCE</scope>
    <source>
        <strain evidence="10">cv. Clemenules</strain>
    </source>
</reference>
<dbReference type="eggNOG" id="KOG1231">
    <property type="taxonomic scope" value="Eukaryota"/>
</dbReference>